<proteinExistence type="inferred from homology"/>
<dbReference type="Pfam" id="PF25954">
    <property type="entry name" value="Beta-barrel_RND_2"/>
    <property type="match status" value="1"/>
</dbReference>
<sequence>MSTVQTQLHSEMGIFERKLGLWATLGDVWCVHSYQSIPNDPHSNRKRLQNNMNKKIKILLIGAIALLILGMAFFPSIKKLLASETQTELPARGAGDTGRSGLVVAATVLEPQTLNNMFRITGVLLPDEEVDLTFETSGKITDIFFREGSFVEEGTLLAKVNDAPLQAELKKLEAQLPLAEDRLYRQQTLLEKDAISQETYQSVYTQLETLKADIELVKARIRQTELRAPFSGMIGLRQVSEGAYASPTVVVSSLTKISPLKIEFSITENFVNLVRPGSEISFKVENDLETYHATVYAVESRLDIQTLNLFARARYANPDGKIKPGQSAKIEIKLDQKENAIMIPSIASVKEMGRDIAYVYENGKAREVEIITGMRTSSSVEVISGLTVGDTLLTTGVMQLRSGMPVRIGQMVPNSAE</sequence>
<evidence type="ECO:0000259" key="6">
    <source>
        <dbReference type="Pfam" id="PF25954"/>
    </source>
</evidence>
<accession>A0A101HHN8</accession>
<evidence type="ECO:0000256" key="4">
    <source>
        <dbReference type="SAM" id="Phobius"/>
    </source>
</evidence>
<keyword evidence="4" id="KW-0812">Transmembrane</keyword>
<evidence type="ECO:0000259" key="7">
    <source>
        <dbReference type="Pfam" id="PF25967"/>
    </source>
</evidence>
<dbReference type="Pfam" id="PF25967">
    <property type="entry name" value="RND-MFP_C"/>
    <property type="match status" value="1"/>
</dbReference>
<comment type="subcellular location">
    <subcellularLocation>
        <location evidence="1">Cell envelope</location>
    </subcellularLocation>
</comment>
<dbReference type="SUPFAM" id="SSF111369">
    <property type="entry name" value="HlyD-like secretion proteins"/>
    <property type="match status" value="1"/>
</dbReference>
<gene>
    <name evidence="8" type="ORF">XD92_1135</name>
</gene>
<dbReference type="InterPro" id="IPR058625">
    <property type="entry name" value="MdtA-like_BSH"/>
</dbReference>
<evidence type="ECO:0000313" key="9">
    <source>
        <dbReference type="Proteomes" id="UP000053860"/>
    </source>
</evidence>
<dbReference type="GO" id="GO:0015562">
    <property type="term" value="F:efflux transmembrane transporter activity"/>
    <property type="evidence" value="ECO:0007669"/>
    <property type="project" value="TreeGrafter"/>
</dbReference>
<dbReference type="PATRIC" id="fig|294710.3.peg.1532"/>
<dbReference type="PANTHER" id="PTHR30469:SF36">
    <property type="entry name" value="BLL3903 PROTEIN"/>
    <property type="match status" value="1"/>
</dbReference>
<comment type="similarity">
    <text evidence="2">Belongs to the membrane fusion protein (MFP) (TC 8.A.1) family.</text>
</comment>
<evidence type="ECO:0000259" key="5">
    <source>
        <dbReference type="Pfam" id="PF25917"/>
    </source>
</evidence>
<dbReference type="Gene3D" id="2.40.50.100">
    <property type="match status" value="1"/>
</dbReference>
<dbReference type="Gene3D" id="2.40.420.20">
    <property type="match status" value="1"/>
</dbReference>
<feature type="domain" description="Multidrug resistance protein MdtA-like C-terminal permuted SH3" evidence="7">
    <location>
        <begin position="339"/>
        <end position="397"/>
    </location>
</feature>
<dbReference type="InterPro" id="IPR006143">
    <property type="entry name" value="RND_pump_MFP"/>
</dbReference>
<protein>
    <submittedName>
        <fullName evidence="8">Uncharacterized protein</fullName>
    </submittedName>
</protein>
<dbReference type="NCBIfam" id="TIGR01730">
    <property type="entry name" value="RND_mfp"/>
    <property type="match status" value="1"/>
</dbReference>
<feature type="domain" description="CusB-like beta-barrel" evidence="6">
    <location>
        <begin position="262"/>
        <end position="333"/>
    </location>
</feature>
<reference evidence="9" key="1">
    <citation type="journal article" date="2015" name="MBio">
        <title>Genome-Resolved Metagenomic Analysis Reveals Roles for Candidate Phyla and Other Microbial Community Members in Biogeochemical Transformations in Oil Reservoirs.</title>
        <authorList>
            <person name="Hu P."/>
            <person name="Tom L."/>
            <person name="Singh A."/>
            <person name="Thomas B.C."/>
            <person name="Baker B.J."/>
            <person name="Piceno Y.M."/>
            <person name="Andersen G.L."/>
            <person name="Banfield J.F."/>
        </authorList>
    </citation>
    <scope>NUCLEOTIDE SEQUENCE [LARGE SCALE GENOMIC DNA]</scope>
</reference>
<dbReference type="Gene3D" id="1.10.287.470">
    <property type="entry name" value="Helix hairpin bin"/>
    <property type="match status" value="1"/>
</dbReference>
<dbReference type="PANTHER" id="PTHR30469">
    <property type="entry name" value="MULTIDRUG RESISTANCE PROTEIN MDTA"/>
    <property type="match status" value="1"/>
</dbReference>
<keyword evidence="4" id="KW-0472">Membrane</keyword>
<evidence type="ECO:0000256" key="2">
    <source>
        <dbReference type="ARBA" id="ARBA00009477"/>
    </source>
</evidence>
<keyword evidence="3" id="KW-0813">Transport</keyword>
<evidence type="ECO:0000256" key="3">
    <source>
        <dbReference type="ARBA" id="ARBA00022448"/>
    </source>
</evidence>
<dbReference type="InterPro" id="IPR058792">
    <property type="entry name" value="Beta-barrel_RND_2"/>
</dbReference>
<dbReference type="Gene3D" id="2.40.30.170">
    <property type="match status" value="1"/>
</dbReference>
<evidence type="ECO:0000313" key="8">
    <source>
        <dbReference type="EMBL" id="KUK76620.1"/>
    </source>
</evidence>
<name>A0A101HHN8_9BACT</name>
<feature type="domain" description="Multidrug resistance protein MdtA-like barrel-sandwich hybrid" evidence="5">
    <location>
        <begin position="129"/>
        <end position="246"/>
    </location>
</feature>
<dbReference type="EMBL" id="LGGN01000223">
    <property type="protein sequence ID" value="KUK76620.1"/>
    <property type="molecule type" value="Genomic_DNA"/>
</dbReference>
<comment type="caution">
    <text evidence="8">The sequence shown here is derived from an EMBL/GenBank/DDBJ whole genome shotgun (WGS) entry which is preliminary data.</text>
</comment>
<feature type="transmembrane region" description="Helical" evidence="4">
    <location>
        <begin position="56"/>
        <end position="77"/>
    </location>
</feature>
<evidence type="ECO:0000256" key="1">
    <source>
        <dbReference type="ARBA" id="ARBA00004196"/>
    </source>
</evidence>
<dbReference type="InterPro" id="IPR058627">
    <property type="entry name" value="MdtA-like_C"/>
</dbReference>
<dbReference type="Proteomes" id="UP000053860">
    <property type="component" value="Unassembled WGS sequence"/>
</dbReference>
<organism evidence="8 9">
    <name type="scientific">Proteiniphilum acetatigenes</name>
    <dbReference type="NCBI Taxonomy" id="294710"/>
    <lineage>
        <taxon>Bacteria</taxon>
        <taxon>Pseudomonadati</taxon>
        <taxon>Bacteroidota</taxon>
        <taxon>Bacteroidia</taxon>
        <taxon>Bacteroidales</taxon>
        <taxon>Dysgonomonadaceae</taxon>
        <taxon>Proteiniphilum</taxon>
    </lineage>
</organism>
<dbReference type="GO" id="GO:1990281">
    <property type="term" value="C:efflux pump complex"/>
    <property type="evidence" value="ECO:0007669"/>
    <property type="project" value="TreeGrafter"/>
</dbReference>
<dbReference type="STRING" id="1123008.GCA_000380985_00067"/>
<dbReference type="AlphaFoldDB" id="A0A101HHN8"/>
<dbReference type="Pfam" id="PF25917">
    <property type="entry name" value="BSH_RND"/>
    <property type="match status" value="1"/>
</dbReference>
<keyword evidence="4" id="KW-1133">Transmembrane helix</keyword>